<protein>
    <submittedName>
        <fullName evidence="1">Uncharacterized protein</fullName>
    </submittedName>
</protein>
<dbReference type="EMBL" id="AHIE01000017">
    <property type="protein sequence ID" value="EHU00509.1"/>
    <property type="molecule type" value="Genomic_DNA"/>
</dbReference>
<accession>H3RDS0</accession>
<dbReference type="PATRIC" id="fig|660596.6.peg.2191"/>
<sequence length="49" mass="5450">MRSCCTLLIQSQPALKFMQNISRYLTAIVLSQTYGHNPNTSKVSTAVFS</sequence>
<dbReference type="Proteomes" id="UP000005050">
    <property type="component" value="Unassembled WGS sequence"/>
</dbReference>
<reference evidence="1 2" key="1">
    <citation type="journal article" date="2012" name="Mol. Microbiol.">
        <title>The genetic and structural basis of two distinct terminal side branch residues in stewartan and amylovoran exopolysaccharides and their potential role in host adaptation.</title>
        <authorList>
            <person name="Wang X."/>
            <person name="Yang F."/>
            <person name="von Bodman S.B."/>
        </authorList>
    </citation>
    <scope>NUCLEOTIDE SEQUENCE [LARGE SCALE GENOMIC DNA]</scope>
    <source>
        <strain evidence="1 2">DC283</strain>
    </source>
</reference>
<evidence type="ECO:0000313" key="1">
    <source>
        <dbReference type="EMBL" id="EHU00509.1"/>
    </source>
</evidence>
<dbReference type="AlphaFoldDB" id="H3RDS0"/>
<proteinExistence type="predicted"/>
<evidence type="ECO:0000313" key="2">
    <source>
        <dbReference type="Proteomes" id="UP000005050"/>
    </source>
</evidence>
<comment type="caution">
    <text evidence="1">The sequence shown here is derived from an EMBL/GenBank/DDBJ whole genome shotgun (WGS) entry which is preliminary data.</text>
</comment>
<gene>
    <name evidence="1" type="ORF">CKS_2606</name>
</gene>
<organism evidence="1 2">
    <name type="scientific">Pantoea stewartii subsp. stewartii DC283</name>
    <dbReference type="NCBI Taxonomy" id="660596"/>
    <lineage>
        <taxon>Bacteria</taxon>
        <taxon>Pseudomonadati</taxon>
        <taxon>Pseudomonadota</taxon>
        <taxon>Gammaproteobacteria</taxon>
        <taxon>Enterobacterales</taxon>
        <taxon>Erwiniaceae</taxon>
        <taxon>Pantoea</taxon>
    </lineage>
</organism>
<name>H3RDS0_PANSE</name>